<organism evidence="1 2">
    <name type="scientific">Listeria fleischmannii FSL S10-1203</name>
    <dbReference type="NCBI Taxonomy" id="1265822"/>
    <lineage>
        <taxon>Bacteria</taxon>
        <taxon>Bacillati</taxon>
        <taxon>Bacillota</taxon>
        <taxon>Bacilli</taxon>
        <taxon>Bacillales</taxon>
        <taxon>Listeriaceae</taxon>
        <taxon>Listeria</taxon>
    </lineage>
</organism>
<dbReference type="AlphaFoldDB" id="W7DYX2"/>
<dbReference type="NCBIfam" id="TIGR03696">
    <property type="entry name" value="Rhs_assc_core"/>
    <property type="match status" value="1"/>
</dbReference>
<name>W7DYX2_9LIST</name>
<comment type="caution">
    <text evidence="1">The sequence shown here is derived from an EMBL/GenBank/DDBJ whole genome shotgun (WGS) entry which is preliminary data.</text>
</comment>
<reference evidence="1 2" key="1">
    <citation type="submission" date="2012-12" db="EMBL/GenBank/DDBJ databases">
        <title>Novel taxa of Listeriaceae from agricultural environments in the United States.</title>
        <authorList>
            <person name="den Bakker H.C."/>
            <person name="Allred A."/>
            <person name="Warchocki S."/>
            <person name="Wright E.M."/>
            <person name="Burrell A."/>
            <person name="Nightingale K.K."/>
            <person name="Kephart D."/>
            <person name="Wiedmann M."/>
        </authorList>
    </citation>
    <scope>NUCLEOTIDE SEQUENCE [LARGE SCALE GENOMIC DNA]</scope>
    <source>
        <strain evidence="1 2">FSL S10-1203</strain>
    </source>
</reference>
<dbReference type="PANTHER" id="PTHR32305:SF17">
    <property type="entry name" value="TRNA NUCLEASE WAPA"/>
    <property type="match status" value="1"/>
</dbReference>
<sequence length="213" mass="24417">MKNTATTSEARANPYLYAGYTYDKEIEQYYLMARYYEPEQGVFTAYDPDPGDEDAPQTMNGYNYADNNPVMYVDPDGNWAGPIIRGVAWAWKASKPVRSKAWKSVKKKSGKVKKWSKGWSSRAPQYWKAKYISVKSGGKIKTTKSGKGYVISKNNKQVRVMGRNSGSRKKPYYRMTDKNGAYAKNGKRSSDKSKTHINLHKNWKKKMLTNFLK</sequence>
<evidence type="ECO:0000313" key="2">
    <source>
        <dbReference type="Proteomes" id="UP000019241"/>
    </source>
</evidence>
<proteinExistence type="predicted"/>
<dbReference type="PATRIC" id="fig|1265822.4.peg.1752"/>
<dbReference type="PANTHER" id="PTHR32305">
    <property type="match status" value="1"/>
</dbReference>
<dbReference type="InterPro" id="IPR022385">
    <property type="entry name" value="Rhs_assc_core"/>
</dbReference>
<protein>
    <submittedName>
        <fullName evidence="1">Wall-associated protein</fullName>
    </submittedName>
</protein>
<accession>W7DYX2</accession>
<dbReference type="Gene3D" id="2.180.10.10">
    <property type="entry name" value="RHS repeat-associated core"/>
    <property type="match status" value="1"/>
</dbReference>
<gene>
    <name evidence="1" type="ORF">MCOL2_08586</name>
</gene>
<dbReference type="InterPro" id="IPR050708">
    <property type="entry name" value="T6SS_VgrG/RHS"/>
</dbReference>
<dbReference type="EMBL" id="AODM01000027">
    <property type="protein sequence ID" value="EUJ57926.1"/>
    <property type="molecule type" value="Genomic_DNA"/>
</dbReference>
<dbReference type="Proteomes" id="UP000019241">
    <property type="component" value="Unassembled WGS sequence"/>
</dbReference>
<evidence type="ECO:0000313" key="1">
    <source>
        <dbReference type="EMBL" id="EUJ57926.1"/>
    </source>
</evidence>